<comment type="caution">
    <text evidence="2">The sequence shown here is derived from an EMBL/GenBank/DDBJ whole genome shotgun (WGS) entry which is preliminary data.</text>
</comment>
<evidence type="ECO:0000259" key="1">
    <source>
        <dbReference type="SMART" id="SM00587"/>
    </source>
</evidence>
<dbReference type="EMBL" id="LJIJ01000383">
    <property type="protein sequence ID" value="ODM98080.1"/>
    <property type="molecule type" value="Genomic_DNA"/>
</dbReference>
<evidence type="ECO:0000313" key="3">
    <source>
        <dbReference type="Proteomes" id="UP000094527"/>
    </source>
</evidence>
<gene>
    <name evidence="2" type="ORF">Ocin01_08599</name>
</gene>
<dbReference type="InterPro" id="IPR011009">
    <property type="entry name" value="Kinase-like_dom_sf"/>
</dbReference>
<dbReference type="AlphaFoldDB" id="A0A1D2MYJ9"/>
<proteinExistence type="predicted"/>
<sequence length="416" mass="48097">MKVPEQKEDITLEWLNSIFKPHRIHVYGFSFAGDASKGRGFMGSLEQVELEISQLNSSADDVPDTRTSTETLSIILKTLPNDPMRKSYAANDGFSSREVSMYTEVFKAWDEFLDTRQVPSANRFRYPLCYYGAEEGERDTYKYILVFENLTAPESHFQLWAPGFIEPLSWKATSAVIQQIAKFHATGIAYKLENHVESYYNRFPKLNHTISPMFQMMWDNAFQITKEVIQTVVDKQDIPHGLMEQLDKLHSDEQRDLLLKWFTSSSMDTTNLSTICHHDLHSNNVVLSKDNCEAILFDYQSSCVFNPMKDLSFFLVLNCEPEYATTNISRTFQVYHDTFAETMRAINVDFQYSMENIENDYYRYLVFSLTHVMTAAQIWVTGPDSTEVSKRRFAMAVIEAFRRGVLEFPTTTSYPA</sequence>
<dbReference type="OMA" id="CEPEYAT"/>
<reference evidence="2 3" key="1">
    <citation type="journal article" date="2016" name="Genome Biol. Evol.">
        <title>Gene Family Evolution Reflects Adaptation to Soil Environmental Stressors in the Genome of the Collembolan Orchesella cincta.</title>
        <authorList>
            <person name="Faddeeva-Vakhrusheva A."/>
            <person name="Derks M.F."/>
            <person name="Anvar S.Y."/>
            <person name="Agamennone V."/>
            <person name="Suring W."/>
            <person name="Smit S."/>
            <person name="van Straalen N.M."/>
            <person name="Roelofs D."/>
        </authorList>
    </citation>
    <scope>NUCLEOTIDE SEQUENCE [LARGE SCALE GENOMIC DNA]</scope>
    <source>
        <tissue evidence="2">Mixed pool</tissue>
    </source>
</reference>
<protein>
    <recommendedName>
        <fullName evidence="1">CHK kinase-like domain-containing protein</fullName>
    </recommendedName>
</protein>
<dbReference type="PANTHER" id="PTHR11012:SF30">
    <property type="entry name" value="PROTEIN KINASE-LIKE DOMAIN-CONTAINING"/>
    <property type="match status" value="1"/>
</dbReference>
<dbReference type="InterPro" id="IPR015897">
    <property type="entry name" value="CHK_kinase-like"/>
</dbReference>
<dbReference type="PANTHER" id="PTHR11012">
    <property type="entry name" value="PROTEIN KINASE-LIKE DOMAIN-CONTAINING"/>
    <property type="match status" value="1"/>
</dbReference>
<dbReference type="Gene3D" id="3.90.1200.10">
    <property type="match status" value="1"/>
</dbReference>
<accession>A0A1D2MYJ9</accession>
<name>A0A1D2MYJ9_ORCCI</name>
<dbReference type="SUPFAM" id="SSF56112">
    <property type="entry name" value="Protein kinase-like (PK-like)"/>
    <property type="match status" value="1"/>
</dbReference>
<dbReference type="InterPro" id="IPR004119">
    <property type="entry name" value="EcKL"/>
</dbReference>
<dbReference type="SMART" id="SM00587">
    <property type="entry name" value="CHK"/>
    <property type="match status" value="1"/>
</dbReference>
<keyword evidence="3" id="KW-1185">Reference proteome</keyword>
<feature type="domain" description="CHK kinase-like" evidence="1">
    <location>
        <begin position="145"/>
        <end position="345"/>
    </location>
</feature>
<dbReference type="Proteomes" id="UP000094527">
    <property type="component" value="Unassembled WGS sequence"/>
</dbReference>
<dbReference type="Pfam" id="PF02958">
    <property type="entry name" value="EcKL"/>
    <property type="match status" value="1"/>
</dbReference>
<dbReference type="OrthoDB" id="191037at2759"/>
<organism evidence="2 3">
    <name type="scientific">Orchesella cincta</name>
    <name type="common">Springtail</name>
    <name type="synonym">Podura cincta</name>
    <dbReference type="NCBI Taxonomy" id="48709"/>
    <lineage>
        <taxon>Eukaryota</taxon>
        <taxon>Metazoa</taxon>
        <taxon>Ecdysozoa</taxon>
        <taxon>Arthropoda</taxon>
        <taxon>Hexapoda</taxon>
        <taxon>Collembola</taxon>
        <taxon>Entomobryomorpha</taxon>
        <taxon>Entomobryoidea</taxon>
        <taxon>Orchesellidae</taxon>
        <taxon>Orchesellinae</taxon>
        <taxon>Orchesella</taxon>
    </lineage>
</organism>
<evidence type="ECO:0000313" key="2">
    <source>
        <dbReference type="EMBL" id="ODM98080.1"/>
    </source>
</evidence>